<dbReference type="PANTHER" id="PTHR28072">
    <property type="entry name" value="CRUCIFORM CUTTING ENDONUCLEASE 1, MITOCHONDRIAL-RELATED"/>
    <property type="match status" value="1"/>
</dbReference>
<dbReference type="InterPro" id="IPR015242">
    <property type="entry name" value="Ydc2_cat"/>
</dbReference>
<dbReference type="InterPro" id="IPR036397">
    <property type="entry name" value="RNaseH_sf"/>
</dbReference>
<evidence type="ECO:0000256" key="1">
    <source>
        <dbReference type="SAM" id="MobiDB-lite"/>
    </source>
</evidence>
<feature type="region of interest" description="Disordered" evidence="1">
    <location>
        <begin position="58"/>
        <end position="82"/>
    </location>
</feature>
<dbReference type="InterPro" id="IPR012337">
    <property type="entry name" value="RNaseH-like_sf"/>
</dbReference>
<dbReference type="InterPro" id="IPR003034">
    <property type="entry name" value="SAP_dom"/>
</dbReference>
<dbReference type="GO" id="GO:0004520">
    <property type="term" value="F:DNA endonuclease activity"/>
    <property type="evidence" value="ECO:0007669"/>
    <property type="project" value="TreeGrafter"/>
</dbReference>
<sequence length="420" mass="46594">MRSSSSVKASLCWLSSLKMAQLKNIARLTGIRSAGPKNALITRLDTKLQRSAYPLRPQILEQPDSQSKPLRNSHEIDGPETGDRTVLMKDLSILSIDMGIQNLAFTHLLVPVPGQKLNVHPYPSGPILPILNAWERLAVSAIPIESPSPLSSSSLLALARPQRQKRKSANTSAAANAVHEREAHHDLCDEAERTASEQGTPFSPELYALRAYTLIKSLITSYRPTHILIERQRFRTGGGSAVQEWTLRVGVFEGMLHAVLHTLQREKAHCLAVHSVEPKMVASYWRIDATDIANPDIAATRERKKRTPRDVKKGKIDLVGRLLTTSKEDNVPESQFSGSVKLAFGSEADLKERVDAYLQKWKGKRTPPPCGSPPLEKLDDLADCLLQGVTWLEWQIMRSRVVADGVDALSCSRGSDHRER</sequence>
<feature type="region of interest" description="Disordered" evidence="1">
    <location>
        <begin position="159"/>
        <end position="184"/>
    </location>
</feature>
<dbReference type="PANTHER" id="PTHR28072:SF1">
    <property type="entry name" value="CRUCIFORM CUTTING ENDONUCLEASE 1, MITOCHONDRIAL-RELATED"/>
    <property type="match status" value="1"/>
</dbReference>
<dbReference type="Gene3D" id="3.30.420.10">
    <property type="entry name" value="Ribonuclease H-like superfamily/Ribonuclease H"/>
    <property type="match status" value="1"/>
</dbReference>
<feature type="compositionally biased region" description="Basic and acidic residues" evidence="1">
    <location>
        <begin position="72"/>
        <end position="82"/>
    </location>
</feature>
<organism evidence="3 4">
    <name type="scientific">Elaphomyces granulatus</name>
    <dbReference type="NCBI Taxonomy" id="519963"/>
    <lineage>
        <taxon>Eukaryota</taxon>
        <taxon>Fungi</taxon>
        <taxon>Dikarya</taxon>
        <taxon>Ascomycota</taxon>
        <taxon>Pezizomycotina</taxon>
        <taxon>Eurotiomycetes</taxon>
        <taxon>Eurotiomycetidae</taxon>
        <taxon>Eurotiales</taxon>
        <taxon>Elaphomycetaceae</taxon>
        <taxon>Elaphomyces</taxon>
    </lineage>
</organism>
<dbReference type="Proteomes" id="UP000243515">
    <property type="component" value="Unassembled WGS sequence"/>
</dbReference>
<evidence type="ECO:0000313" key="3">
    <source>
        <dbReference type="EMBL" id="OXV07365.1"/>
    </source>
</evidence>
<gene>
    <name evidence="3" type="ORF">Egran_04870</name>
</gene>
<dbReference type="OrthoDB" id="5552842at2759"/>
<dbReference type="AlphaFoldDB" id="A0A232LT96"/>
<reference evidence="3 4" key="1">
    <citation type="journal article" date="2015" name="Environ. Microbiol.">
        <title>Metagenome sequence of Elaphomyces granulatus from sporocarp tissue reveals Ascomycota ectomycorrhizal fingerprints of genome expansion and a Proteobacteria-rich microbiome.</title>
        <authorList>
            <person name="Quandt C.A."/>
            <person name="Kohler A."/>
            <person name="Hesse C.N."/>
            <person name="Sharpton T.J."/>
            <person name="Martin F."/>
            <person name="Spatafora J.W."/>
        </authorList>
    </citation>
    <scope>NUCLEOTIDE SEQUENCE [LARGE SCALE GENOMIC DNA]</scope>
    <source>
        <strain evidence="3 4">OSC145934</strain>
    </source>
</reference>
<dbReference type="CDD" id="cd16963">
    <property type="entry name" value="CCE1"/>
    <property type="match status" value="1"/>
</dbReference>
<dbReference type="GO" id="GO:0005739">
    <property type="term" value="C:mitochondrion"/>
    <property type="evidence" value="ECO:0007669"/>
    <property type="project" value="TreeGrafter"/>
</dbReference>
<name>A0A232LT96_9EURO</name>
<protein>
    <recommendedName>
        <fullName evidence="2">SAP domain-containing protein</fullName>
    </recommendedName>
</protein>
<evidence type="ECO:0000313" key="4">
    <source>
        <dbReference type="Proteomes" id="UP000243515"/>
    </source>
</evidence>
<dbReference type="InterPro" id="IPR039197">
    <property type="entry name" value="Mrs1/Cce1"/>
</dbReference>
<dbReference type="GO" id="GO:0070336">
    <property type="term" value="F:flap-structured DNA binding"/>
    <property type="evidence" value="ECO:0007669"/>
    <property type="project" value="TreeGrafter"/>
</dbReference>
<keyword evidence="4" id="KW-1185">Reference proteome</keyword>
<dbReference type="Pfam" id="PF09159">
    <property type="entry name" value="Ydc2-catalyt"/>
    <property type="match status" value="1"/>
</dbReference>
<dbReference type="GO" id="GO:0000403">
    <property type="term" value="F:Y-form DNA binding"/>
    <property type="evidence" value="ECO:0007669"/>
    <property type="project" value="TreeGrafter"/>
</dbReference>
<dbReference type="SUPFAM" id="SSF53098">
    <property type="entry name" value="Ribonuclease H-like"/>
    <property type="match status" value="1"/>
</dbReference>
<dbReference type="GO" id="GO:0000402">
    <property type="term" value="F:crossed form four-way junction DNA binding"/>
    <property type="evidence" value="ECO:0007669"/>
    <property type="project" value="TreeGrafter"/>
</dbReference>
<dbReference type="PROSITE" id="PS50800">
    <property type="entry name" value="SAP"/>
    <property type="match status" value="1"/>
</dbReference>
<accession>A0A232LT96</accession>
<evidence type="ECO:0000259" key="2">
    <source>
        <dbReference type="PROSITE" id="PS50800"/>
    </source>
</evidence>
<feature type="domain" description="SAP" evidence="2">
    <location>
        <begin position="14"/>
        <end position="48"/>
    </location>
</feature>
<comment type="caution">
    <text evidence="3">The sequence shown here is derived from an EMBL/GenBank/DDBJ whole genome shotgun (WGS) entry which is preliminary data.</text>
</comment>
<proteinExistence type="predicted"/>
<dbReference type="EMBL" id="NPHW01004908">
    <property type="protein sequence ID" value="OXV07365.1"/>
    <property type="molecule type" value="Genomic_DNA"/>
</dbReference>